<proteinExistence type="predicted"/>
<organism evidence="1 2">
    <name type="scientific">Elaeophora elaphi</name>
    <dbReference type="NCBI Taxonomy" id="1147741"/>
    <lineage>
        <taxon>Eukaryota</taxon>
        <taxon>Metazoa</taxon>
        <taxon>Ecdysozoa</taxon>
        <taxon>Nematoda</taxon>
        <taxon>Chromadorea</taxon>
        <taxon>Rhabditida</taxon>
        <taxon>Spirurina</taxon>
        <taxon>Spiruromorpha</taxon>
        <taxon>Filarioidea</taxon>
        <taxon>Onchocercidae</taxon>
        <taxon>Elaeophora</taxon>
    </lineage>
</organism>
<sequence>MMNGNVVESKLRHEIVAFLHVPQHPMNQLRMNMFAVILHQ</sequence>
<dbReference type="AlphaFoldDB" id="A0A0R3S4J2"/>
<evidence type="ECO:0000313" key="1">
    <source>
        <dbReference type="Proteomes" id="UP000050640"/>
    </source>
</evidence>
<reference evidence="2" key="1">
    <citation type="submission" date="2017-02" db="UniProtKB">
        <authorList>
            <consortium name="WormBaseParasite"/>
        </authorList>
    </citation>
    <scope>IDENTIFICATION</scope>
</reference>
<protein>
    <submittedName>
        <fullName evidence="2">Uncharacterized protein</fullName>
    </submittedName>
</protein>
<name>A0A0R3S4J2_9BILA</name>
<keyword evidence="1" id="KW-1185">Reference proteome</keyword>
<dbReference type="WBParaSite" id="EEL_0000971101-mRNA-1">
    <property type="protein sequence ID" value="EEL_0000971101-mRNA-1"/>
    <property type="gene ID" value="EEL_0000971101"/>
</dbReference>
<accession>A0A0R3S4J2</accession>
<evidence type="ECO:0000313" key="2">
    <source>
        <dbReference type="WBParaSite" id="EEL_0000971101-mRNA-1"/>
    </source>
</evidence>
<dbReference type="Proteomes" id="UP000050640">
    <property type="component" value="Unplaced"/>
</dbReference>